<reference evidence="2 3" key="1">
    <citation type="submission" date="2018-12" db="EMBL/GenBank/DDBJ databases">
        <authorList>
            <consortium name="Pathogen Informatics"/>
        </authorList>
    </citation>
    <scope>NUCLEOTIDE SEQUENCE [LARGE SCALE GENOMIC DNA]</scope>
    <source>
        <strain evidence="2 3">NCTC3166</strain>
    </source>
</reference>
<sequence length="56" mass="6380">MISLPFITLILLTGYCVLDKKAPKQVEGYFPKFAIAFMVTFTILNEAIDLLYTILH</sequence>
<protein>
    <submittedName>
        <fullName evidence="2">Uncharacterized protein</fullName>
    </submittedName>
</protein>
<keyword evidence="3" id="KW-1185">Reference proteome</keyword>
<feature type="transmembrane region" description="Helical" evidence="1">
    <location>
        <begin position="34"/>
        <end position="55"/>
    </location>
</feature>
<gene>
    <name evidence="2" type="ORF">NCTC3166_00081</name>
</gene>
<dbReference type="AlphaFoldDB" id="A0A3S4M1I8"/>
<keyword evidence="1" id="KW-1133">Transmembrane helix</keyword>
<name>A0A3S4M1I8_9STRE</name>
<keyword evidence="1" id="KW-0472">Membrane</keyword>
<dbReference type="EMBL" id="LR134266">
    <property type="protein sequence ID" value="VED66315.1"/>
    <property type="molecule type" value="Genomic_DNA"/>
</dbReference>
<keyword evidence="1" id="KW-0812">Transmembrane</keyword>
<evidence type="ECO:0000313" key="3">
    <source>
        <dbReference type="Proteomes" id="UP000270025"/>
    </source>
</evidence>
<evidence type="ECO:0000313" key="2">
    <source>
        <dbReference type="EMBL" id="VED66315.1"/>
    </source>
</evidence>
<accession>A0A3S4M1I8</accession>
<dbReference type="KEGG" id="svf:NCTC3166_00081"/>
<proteinExistence type="predicted"/>
<dbReference type="Proteomes" id="UP000270025">
    <property type="component" value="Chromosome"/>
</dbReference>
<evidence type="ECO:0000256" key="1">
    <source>
        <dbReference type="SAM" id="Phobius"/>
    </source>
</evidence>
<organism evidence="2 3">
    <name type="scientific">Streptococcus viridans</name>
    <dbReference type="NCBI Taxonomy" id="78535"/>
    <lineage>
        <taxon>Bacteria</taxon>
        <taxon>Bacillati</taxon>
        <taxon>Bacillota</taxon>
        <taxon>Bacilli</taxon>
        <taxon>Lactobacillales</taxon>
        <taxon>Streptococcaceae</taxon>
        <taxon>Streptococcus</taxon>
    </lineage>
</organism>